<dbReference type="PANTHER" id="PTHR10587:SF128">
    <property type="entry name" value="POLYSACCHARIDE DEACETYLASE PDAB-RELATED"/>
    <property type="match status" value="1"/>
</dbReference>
<dbReference type="PANTHER" id="PTHR10587">
    <property type="entry name" value="GLYCOSYL TRANSFERASE-RELATED"/>
    <property type="match status" value="1"/>
</dbReference>
<name>A0A2I0QQD2_9BACI</name>
<dbReference type="GO" id="GO:0016810">
    <property type="term" value="F:hydrolase activity, acting on carbon-nitrogen (but not peptide) bonds"/>
    <property type="evidence" value="ECO:0007669"/>
    <property type="project" value="InterPro"/>
</dbReference>
<sequence length="253" mass="28912">MMKIYFFNWTSLKKWSMLIGLVVLLFTSIHYSSGLVSQQSDPTTQTGAITRIESDKDEVALTFNVAWGDDEVLEILEVLQNHKVRATFFVNGDWALRNEDIAKIIIEDQHEVGLLGFHDDPYIGRSEEYIEEDLKNGSDVLKRLDYEPLTFVRLPDNKFDQTIVEYIEDLGYQVVFWSHYETIGDDAEPEQEAERISSDFDRGEIIVFPASDNLTATSEVVDSLISQKLTDGYSFISLTELLSPANIELRPIN</sequence>
<feature type="domain" description="NodB homology" evidence="1">
    <location>
        <begin position="57"/>
        <end position="236"/>
    </location>
</feature>
<dbReference type="Pfam" id="PF01522">
    <property type="entry name" value="Polysacc_deac_1"/>
    <property type="match status" value="1"/>
</dbReference>
<evidence type="ECO:0000313" key="3">
    <source>
        <dbReference type="Proteomes" id="UP000243524"/>
    </source>
</evidence>
<dbReference type="EMBL" id="PJNH01000005">
    <property type="protein sequence ID" value="PKR76536.1"/>
    <property type="molecule type" value="Genomic_DNA"/>
</dbReference>
<dbReference type="Proteomes" id="UP000243524">
    <property type="component" value="Unassembled WGS sequence"/>
</dbReference>
<dbReference type="SUPFAM" id="SSF88713">
    <property type="entry name" value="Glycoside hydrolase/deacetylase"/>
    <property type="match status" value="1"/>
</dbReference>
<accession>A0A2I0QQD2</accession>
<dbReference type="PROSITE" id="PS51677">
    <property type="entry name" value="NODB"/>
    <property type="match status" value="1"/>
</dbReference>
<dbReference type="GO" id="GO:0016020">
    <property type="term" value="C:membrane"/>
    <property type="evidence" value="ECO:0007669"/>
    <property type="project" value="TreeGrafter"/>
</dbReference>
<evidence type="ECO:0000313" key="2">
    <source>
        <dbReference type="EMBL" id="PKR76536.1"/>
    </source>
</evidence>
<dbReference type="AlphaFoldDB" id="A0A2I0QQD2"/>
<dbReference type="GO" id="GO:0005975">
    <property type="term" value="P:carbohydrate metabolic process"/>
    <property type="evidence" value="ECO:0007669"/>
    <property type="project" value="InterPro"/>
</dbReference>
<proteinExistence type="predicted"/>
<dbReference type="InterPro" id="IPR050248">
    <property type="entry name" value="Polysacc_deacetylase_ArnD"/>
</dbReference>
<dbReference type="InterPro" id="IPR011330">
    <property type="entry name" value="Glyco_hydro/deAcase_b/a-brl"/>
</dbReference>
<dbReference type="InterPro" id="IPR002509">
    <property type="entry name" value="NODB_dom"/>
</dbReference>
<organism evidence="2 3">
    <name type="scientific">Halalkalibacillus sediminis</name>
    <dbReference type="NCBI Taxonomy" id="2018042"/>
    <lineage>
        <taxon>Bacteria</taxon>
        <taxon>Bacillati</taxon>
        <taxon>Bacillota</taxon>
        <taxon>Bacilli</taxon>
        <taxon>Bacillales</taxon>
        <taxon>Bacillaceae</taxon>
        <taxon>Halalkalibacillus</taxon>
    </lineage>
</organism>
<comment type="caution">
    <text evidence="2">The sequence shown here is derived from an EMBL/GenBank/DDBJ whole genome shotgun (WGS) entry which is preliminary data.</text>
</comment>
<keyword evidence="3" id="KW-1185">Reference proteome</keyword>
<reference evidence="2 3" key="1">
    <citation type="submission" date="2017-06" db="EMBL/GenBank/DDBJ databases">
        <title>the draft geome sequence of Illustriluteabacillus marina B3227.</title>
        <authorList>
            <person name="He R.-H."/>
            <person name="Du Z.-J."/>
        </authorList>
    </citation>
    <scope>NUCLEOTIDE SEQUENCE [LARGE SCALE GENOMIC DNA]</scope>
    <source>
        <strain evidence="2 3">B3227</strain>
    </source>
</reference>
<dbReference type="Gene3D" id="3.20.20.370">
    <property type="entry name" value="Glycoside hydrolase/deacetylase"/>
    <property type="match status" value="1"/>
</dbReference>
<evidence type="ECO:0000259" key="1">
    <source>
        <dbReference type="PROSITE" id="PS51677"/>
    </source>
</evidence>
<gene>
    <name evidence="2" type="ORF">CEY16_14340</name>
</gene>
<protein>
    <recommendedName>
        <fullName evidence="1">NodB homology domain-containing protein</fullName>
    </recommendedName>
</protein>